<keyword evidence="6" id="KW-0547">Nucleotide-binding</keyword>
<keyword evidence="4" id="KW-0808">Transferase</keyword>
<feature type="region of interest" description="Disordered" evidence="12">
    <location>
        <begin position="439"/>
        <end position="484"/>
    </location>
</feature>
<dbReference type="Pfam" id="PF00069">
    <property type="entry name" value="Pkinase"/>
    <property type="match status" value="1"/>
</dbReference>
<name>A0A8B9N1L4_9AVES</name>
<evidence type="ECO:0000256" key="5">
    <source>
        <dbReference type="ARBA" id="ARBA00022723"/>
    </source>
</evidence>
<keyword evidence="5" id="KW-0479">Metal-binding</keyword>
<feature type="compositionally biased region" description="Acidic residues" evidence="12">
    <location>
        <begin position="456"/>
        <end position="466"/>
    </location>
</feature>
<dbReference type="SUPFAM" id="SSF56112">
    <property type="entry name" value="Protein kinase-like (PK-like)"/>
    <property type="match status" value="1"/>
</dbReference>
<protein>
    <recommendedName>
        <fullName evidence="2">non-specific serine/threonine protein kinase</fullName>
        <ecNumber evidence="2">2.7.11.1</ecNumber>
    </recommendedName>
</protein>
<keyword evidence="3" id="KW-0723">Serine/threonine-protein kinase</keyword>
<dbReference type="GO" id="GO:0001664">
    <property type="term" value="F:G protein-coupled receptor binding"/>
    <property type="evidence" value="ECO:0007669"/>
    <property type="project" value="TreeGrafter"/>
</dbReference>
<organism evidence="14 15">
    <name type="scientific">Accipiter nisus</name>
    <name type="common">Eurasian sparrowhawk</name>
    <dbReference type="NCBI Taxonomy" id="211598"/>
    <lineage>
        <taxon>Eukaryota</taxon>
        <taxon>Metazoa</taxon>
        <taxon>Chordata</taxon>
        <taxon>Craniata</taxon>
        <taxon>Vertebrata</taxon>
        <taxon>Euteleostomi</taxon>
        <taxon>Archelosauria</taxon>
        <taxon>Archosauria</taxon>
        <taxon>Dinosauria</taxon>
        <taxon>Saurischia</taxon>
        <taxon>Theropoda</taxon>
        <taxon>Coelurosauria</taxon>
        <taxon>Aves</taxon>
        <taxon>Neognathae</taxon>
        <taxon>Neoaves</taxon>
        <taxon>Telluraves</taxon>
        <taxon>Accipitrimorphae</taxon>
        <taxon>Accipitriformes</taxon>
        <taxon>Accipitridae</taxon>
        <taxon>Accipitrinae</taxon>
        <taxon>Accipiter</taxon>
    </lineage>
</organism>
<evidence type="ECO:0000256" key="6">
    <source>
        <dbReference type="ARBA" id="ARBA00022741"/>
    </source>
</evidence>
<dbReference type="GO" id="GO:0009966">
    <property type="term" value="P:regulation of signal transduction"/>
    <property type="evidence" value="ECO:0007669"/>
    <property type="project" value="TreeGrafter"/>
</dbReference>
<evidence type="ECO:0000313" key="14">
    <source>
        <dbReference type="Ensembl" id="ENSANIP00000015795.1"/>
    </source>
</evidence>
<feature type="compositionally biased region" description="Polar residues" evidence="12">
    <location>
        <begin position="445"/>
        <end position="454"/>
    </location>
</feature>
<evidence type="ECO:0000256" key="8">
    <source>
        <dbReference type="ARBA" id="ARBA00022840"/>
    </source>
</evidence>
<keyword evidence="8" id="KW-0067">ATP-binding</keyword>
<dbReference type="InterPro" id="IPR008271">
    <property type="entry name" value="Ser/Thr_kinase_AS"/>
</dbReference>
<dbReference type="Gene3D" id="3.30.200.20">
    <property type="entry name" value="Phosphorylase Kinase, domain 1"/>
    <property type="match status" value="2"/>
</dbReference>
<dbReference type="Ensembl" id="ENSANIT00000016343.1">
    <property type="protein sequence ID" value="ENSANIP00000015795.1"/>
    <property type="gene ID" value="ENSANIG00000010682.1"/>
</dbReference>
<dbReference type="PROSITE" id="PS50011">
    <property type="entry name" value="PROTEIN_KINASE_DOM"/>
    <property type="match status" value="1"/>
</dbReference>
<dbReference type="GO" id="GO:0046872">
    <property type="term" value="F:metal ion binding"/>
    <property type="evidence" value="ECO:0007669"/>
    <property type="project" value="UniProtKB-KW"/>
</dbReference>
<dbReference type="GO" id="GO:0004703">
    <property type="term" value="F:G protein-coupled receptor kinase activity"/>
    <property type="evidence" value="ECO:0007669"/>
    <property type="project" value="TreeGrafter"/>
</dbReference>
<dbReference type="InterPro" id="IPR000719">
    <property type="entry name" value="Prot_kinase_dom"/>
</dbReference>
<sequence length="484" mass="54582">MAASSRWEADVSWGGGPTVDPCLPGHENRLSRPVRWGAERAGVGGRREPDSGRQRGPCLGKNTSPFAMASCSVGLGAWAGCAGGALGLQNPIRAWRVCVSQGQSTVCIVQKRDTEKMYAMKYMNKQQCIERDEVRNVFRELEILQEIEHVFLVNLWYSFQDEEDMFMVVDLLLGGDLRYHLQQNVQFTEETVKLYICEMALALDYLRSQHIIHRDVKPDNILLDEQGHAHLTDFNIATIIRDGERATALAGTKPYMAPEIFHSFLNGGTGYSFEVDWWSLGIMAYELLRGWRPYDIHSNNPVESLVQLFSTVSVQYSSAWSKEIIALLRKLLTVNPEHRFSCLADVQASAYLSGVVWSDVCEKRVEPGFVPNKGRLHCDPTFELEEMILESRPLHKKKKRLAKNKSRDNSKDSSQSENDYLQECLEAIQQDFVIFNREKLKKSQEQTSESMSPPETTDEAETEAESETSNLNMCSSVCSSAGSS</sequence>
<evidence type="ECO:0000256" key="3">
    <source>
        <dbReference type="ARBA" id="ARBA00022527"/>
    </source>
</evidence>
<dbReference type="PROSITE" id="PS00108">
    <property type="entry name" value="PROTEIN_KINASE_ST"/>
    <property type="match status" value="1"/>
</dbReference>
<evidence type="ECO:0000256" key="1">
    <source>
        <dbReference type="ARBA" id="ARBA00001946"/>
    </source>
</evidence>
<evidence type="ECO:0000256" key="9">
    <source>
        <dbReference type="ARBA" id="ARBA00022842"/>
    </source>
</evidence>
<evidence type="ECO:0000256" key="10">
    <source>
        <dbReference type="ARBA" id="ARBA00047899"/>
    </source>
</evidence>
<dbReference type="Gene3D" id="1.10.510.10">
    <property type="entry name" value="Transferase(Phosphotransferase) domain 1"/>
    <property type="match status" value="1"/>
</dbReference>
<proteinExistence type="predicted"/>
<feature type="domain" description="Protein kinase" evidence="13">
    <location>
        <begin position="95"/>
        <end position="352"/>
    </location>
</feature>
<dbReference type="AlphaFoldDB" id="A0A8B9N1L4"/>
<comment type="catalytic activity">
    <reaction evidence="11">
        <text>L-seryl-[protein] + ATP = O-phospho-L-seryl-[protein] + ADP + H(+)</text>
        <dbReference type="Rhea" id="RHEA:17989"/>
        <dbReference type="Rhea" id="RHEA-COMP:9863"/>
        <dbReference type="Rhea" id="RHEA-COMP:11604"/>
        <dbReference type="ChEBI" id="CHEBI:15378"/>
        <dbReference type="ChEBI" id="CHEBI:29999"/>
        <dbReference type="ChEBI" id="CHEBI:30616"/>
        <dbReference type="ChEBI" id="CHEBI:83421"/>
        <dbReference type="ChEBI" id="CHEBI:456216"/>
        <dbReference type="EC" id="2.7.11.1"/>
    </reaction>
</comment>
<evidence type="ECO:0000313" key="15">
    <source>
        <dbReference type="Proteomes" id="UP000694541"/>
    </source>
</evidence>
<dbReference type="GO" id="GO:0007186">
    <property type="term" value="P:G protein-coupled receptor signaling pathway"/>
    <property type="evidence" value="ECO:0007669"/>
    <property type="project" value="TreeGrafter"/>
</dbReference>
<feature type="compositionally biased region" description="Basic residues" evidence="12">
    <location>
        <begin position="395"/>
        <end position="404"/>
    </location>
</feature>
<dbReference type="PANTHER" id="PTHR24355:SF32">
    <property type="entry name" value="SERINE_THREONINE KINASE 32C"/>
    <property type="match status" value="1"/>
</dbReference>
<dbReference type="GO" id="GO:0005524">
    <property type="term" value="F:ATP binding"/>
    <property type="evidence" value="ECO:0007669"/>
    <property type="project" value="UniProtKB-KW"/>
</dbReference>
<evidence type="ECO:0000256" key="12">
    <source>
        <dbReference type="SAM" id="MobiDB-lite"/>
    </source>
</evidence>
<evidence type="ECO:0000256" key="11">
    <source>
        <dbReference type="ARBA" id="ARBA00048679"/>
    </source>
</evidence>
<dbReference type="Proteomes" id="UP000694541">
    <property type="component" value="Unplaced"/>
</dbReference>
<dbReference type="FunFam" id="1.10.510.10:FF:000169">
    <property type="entry name" value="Serine/threonine-protein kinase 32A"/>
    <property type="match status" value="1"/>
</dbReference>
<feature type="region of interest" description="Disordered" evidence="12">
    <location>
        <begin position="395"/>
        <end position="416"/>
    </location>
</feature>
<dbReference type="FunFam" id="3.30.200.20:FF:000160">
    <property type="entry name" value="Serine/threonine-protein kinase 32C"/>
    <property type="match status" value="1"/>
</dbReference>
<dbReference type="InterPro" id="IPR011009">
    <property type="entry name" value="Kinase-like_dom_sf"/>
</dbReference>
<reference evidence="14" key="1">
    <citation type="submission" date="2025-08" db="UniProtKB">
        <authorList>
            <consortium name="Ensembl"/>
        </authorList>
    </citation>
    <scope>IDENTIFICATION</scope>
</reference>
<feature type="region of interest" description="Disordered" evidence="12">
    <location>
        <begin position="38"/>
        <end position="59"/>
    </location>
</feature>
<dbReference type="EC" id="2.7.11.1" evidence="2"/>
<keyword evidence="9" id="KW-0460">Magnesium</keyword>
<keyword evidence="15" id="KW-1185">Reference proteome</keyword>
<keyword evidence="7" id="KW-0418">Kinase</keyword>
<comment type="cofactor">
    <cofactor evidence="1">
        <name>Mg(2+)</name>
        <dbReference type="ChEBI" id="CHEBI:18420"/>
    </cofactor>
</comment>
<evidence type="ECO:0000259" key="13">
    <source>
        <dbReference type="PROSITE" id="PS50011"/>
    </source>
</evidence>
<dbReference type="SMART" id="SM00220">
    <property type="entry name" value="S_TKc"/>
    <property type="match status" value="1"/>
</dbReference>
<dbReference type="PANTHER" id="PTHR24355">
    <property type="entry name" value="G PROTEIN-COUPLED RECEPTOR KINASE/RIBOSOMAL PROTEIN S6 KINASE"/>
    <property type="match status" value="1"/>
</dbReference>
<accession>A0A8B9N1L4</accession>
<evidence type="ECO:0000256" key="2">
    <source>
        <dbReference type="ARBA" id="ARBA00012513"/>
    </source>
</evidence>
<evidence type="ECO:0000256" key="4">
    <source>
        <dbReference type="ARBA" id="ARBA00022679"/>
    </source>
</evidence>
<dbReference type="CDD" id="cd05578">
    <property type="entry name" value="STKc_Yank1"/>
    <property type="match status" value="1"/>
</dbReference>
<reference evidence="14" key="2">
    <citation type="submission" date="2025-09" db="UniProtKB">
        <authorList>
            <consortium name="Ensembl"/>
        </authorList>
    </citation>
    <scope>IDENTIFICATION</scope>
</reference>
<evidence type="ECO:0000256" key="7">
    <source>
        <dbReference type="ARBA" id="ARBA00022777"/>
    </source>
</evidence>
<feature type="compositionally biased region" description="Low complexity" evidence="12">
    <location>
        <begin position="475"/>
        <end position="484"/>
    </location>
</feature>
<comment type="catalytic activity">
    <reaction evidence="10">
        <text>L-threonyl-[protein] + ATP = O-phospho-L-threonyl-[protein] + ADP + H(+)</text>
        <dbReference type="Rhea" id="RHEA:46608"/>
        <dbReference type="Rhea" id="RHEA-COMP:11060"/>
        <dbReference type="Rhea" id="RHEA-COMP:11605"/>
        <dbReference type="ChEBI" id="CHEBI:15378"/>
        <dbReference type="ChEBI" id="CHEBI:30013"/>
        <dbReference type="ChEBI" id="CHEBI:30616"/>
        <dbReference type="ChEBI" id="CHEBI:61977"/>
        <dbReference type="ChEBI" id="CHEBI:456216"/>
        <dbReference type="EC" id="2.7.11.1"/>
    </reaction>
</comment>